<keyword evidence="2" id="KW-0732">Signal</keyword>
<sequence>MVSFNYISQVLLVSAVAVSVRAEELLTDITKIQRNWGQLSPYADNPEDIFGVGYVGLPDGCQIESVQTLQRHAQRFATSYIDDGANDQRFATKISNFTSASNSLSSFSGPLSFLNSYRYPLVDTGLLVGKGAVTEMTAGVSFWNRYGRTLYNASVGQLAYNASFPNGIARDPVVLRTTSQSRIENSQINWALGFFGSSFQTVPNPSFTNITKPFEVVIITEGGSENNTLASYDSCFSDYDATLGYLGDLNLLAYIPKYLPAATARMQKYAPEGFAFNVNDTYAMQSICAYEHAYIGMSSFCELFTAEEWSGFENTLDMEYYYDYSYGNPTGRAQGVGYAQELLARLNHTVITSSSSSVNSTLDDNTETFPTDQAFYADFSHDDILVSVLTALSVDYFYDPPSLTQFPPNPNRHFILSQLTPFGANLITETIGCSSSNPDPVEKSRVSYTPGQYGYDSANASHKFIRMRLNNGIVPLNTIRGGACGNSTTGRVDGMCAKEDFVASQANSTTLANYQYACFGNYTVTNVPGGKDYDGTIFE</sequence>
<dbReference type="InterPro" id="IPR000560">
    <property type="entry name" value="His_Pase_clade-2"/>
</dbReference>
<accession>A0A8T9CH15</accession>
<proteinExistence type="predicted"/>
<comment type="caution">
    <text evidence="3">The sequence shown here is derived from an EMBL/GenBank/DDBJ whole genome shotgun (WGS) entry which is preliminary data.</text>
</comment>
<protein>
    <submittedName>
        <fullName evidence="3">3-phytase A</fullName>
    </submittedName>
</protein>
<dbReference type="InterPro" id="IPR029033">
    <property type="entry name" value="His_PPase_superfam"/>
</dbReference>
<dbReference type="AlphaFoldDB" id="A0A8T9CH15"/>
<dbReference type="EMBL" id="QGMK01000204">
    <property type="protein sequence ID" value="TVY83320.1"/>
    <property type="molecule type" value="Genomic_DNA"/>
</dbReference>
<dbReference type="OrthoDB" id="6509975at2759"/>
<evidence type="ECO:0000256" key="2">
    <source>
        <dbReference type="SAM" id="SignalP"/>
    </source>
</evidence>
<evidence type="ECO:0000313" key="4">
    <source>
        <dbReference type="Proteomes" id="UP000469558"/>
    </source>
</evidence>
<gene>
    <name evidence="3" type="primary">phyA_1</name>
    <name evidence="3" type="ORF">LSUE1_G004783</name>
</gene>
<organism evidence="3 4">
    <name type="scientific">Lachnellula suecica</name>
    <dbReference type="NCBI Taxonomy" id="602035"/>
    <lineage>
        <taxon>Eukaryota</taxon>
        <taxon>Fungi</taxon>
        <taxon>Dikarya</taxon>
        <taxon>Ascomycota</taxon>
        <taxon>Pezizomycotina</taxon>
        <taxon>Leotiomycetes</taxon>
        <taxon>Helotiales</taxon>
        <taxon>Lachnaceae</taxon>
        <taxon>Lachnellula</taxon>
    </lineage>
</organism>
<feature type="signal peptide" evidence="2">
    <location>
        <begin position="1"/>
        <end position="22"/>
    </location>
</feature>
<dbReference type="Gene3D" id="3.40.50.1240">
    <property type="entry name" value="Phosphoglycerate mutase-like"/>
    <property type="match status" value="1"/>
</dbReference>
<dbReference type="SUPFAM" id="SSF53254">
    <property type="entry name" value="Phosphoglycerate mutase-like"/>
    <property type="match status" value="1"/>
</dbReference>
<evidence type="ECO:0000313" key="3">
    <source>
        <dbReference type="EMBL" id="TVY83320.1"/>
    </source>
</evidence>
<dbReference type="GO" id="GO:0003993">
    <property type="term" value="F:acid phosphatase activity"/>
    <property type="evidence" value="ECO:0007669"/>
    <property type="project" value="TreeGrafter"/>
</dbReference>
<dbReference type="PANTHER" id="PTHR20963:SF43">
    <property type="entry name" value="PUTATIVE (AFU_ORTHOLOGUE AFUA_7G01240)-RELATED"/>
    <property type="match status" value="1"/>
</dbReference>
<evidence type="ECO:0000256" key="1">
    <source>
        <dbReference type="ARBA" id="ARBA00022801"/>
    </source>
</evidence>
<dbReference type="CDD" id="cd07061">
    <property type="entry name" value="HP_HAP_like"/>
    <property type="match status" value="1"/>
</dbReference>
<reference evidence="3 4" key="1">
    <citation type="submission" date="2018-05" db="EMBL/GenBank/DDBJ databases">
        <title>Genome sequencing and assembly of the regulated plant pathogen Lachnellula willkommii and related sister species for the development of diagnostic species identification markers.</title>
        <authorList>
            <person name="Giroux E."/>
            <person name="Bilodeau G."/>
        </authorList>
    </citation>
    <scope>NUCLEOTIDE SEQUENCE [LARGE SCALE GENOMIC DNA]</scope>
    <source>
        <strain evidence="3 4">CBS 268.59</strain>
    </source>
</reference>
<keyword evidence="1" id="KW-0378">Hydrolase</keyword>
<keyword evidence="4" id="KW-1185">Reference proteome</keyword>
<dbReference type="Proteomes" id="UP000469558">
    <property type="component" value="Unassembled WGS sequence"/>
</dbReference>
<name>A0A8T9CH15_9HELO</name>
<dbReference type="PANTHER" id="PTHR20963">
    <property type="entry name" value="MULTIPLE INOSITOL POLYPHOSPHATE PHOSPHATASE-RELATED"/>
    <property type="match status" value="1"/>
</dbReference>
<dbReference type="Pfam" id="PF00328">
    <property type="entry name" value="His_Phos_2"/>
    <property type="match status" value="1"/>
</dbReference>
<feature type="chain" id="PRO_5035884605" evidence="2">
    <location>
        <begin position="23"/>
        <end position="539"/>
    </location>
</feature>